<dbReference type="EMBL" id="JBBNAF010000001">
    <property type="protein sequence ID" value="KAK9169340.1"/>
    <property type="molecule type" value="Genomic_DNA"/>
</dbReference>
<evidence type="ECO:0000256" key="1">
    <source>
        <dbReference type="SAM" id="MobiDB-lite"/>
    </source>
</evidence>
<evidence type="ECO:0000313" key="2">
    <source>
        <dbReference type="EMBL" id="KAK9169340.1"/>
    </source>
</evidence>
<reference evidence="2 3" key="1">
    <citation type="submission" date="2024-01" db="EMBL/GenBank/DDBJ databases">
        <title>Genome assemblies of Stephania.</title>
        <authorList>
            <person name="Yang L."/>
        </authorList>
    </citation>
    <scope>NUCLEOTIDE SEQUENCE [LARGE SCALE GENOMIC DNA]</scope>
    <source>
        <strain evidence="2">YNDBR</strain>
        <tissue evidence="2">Leaf</tissue>
    </source>
</reference>
<proteinExistence type="predicted"/>
<gene>
    <name evidence="2" type="ORF">Syun_001480</name>
</gene>
<keyword evidence="3" id="KW-1185">Reference proteome</keyword>
<sequence>MQRRRGDAGNGATRAVTPAAGRRRQQRQWRDGGAGGNATAAVARLRHRRGE</sequence>
<dbReference type="AlphaFoldDB" id="A0AAP0LET9"/>
<accession>A0AAP0LET9</accession>
<dbReference type="Proteomes" id="UP001420932">
    <property type="component" value="Unassembled WGS sequence"/>
</dbReference>
<protein>
    <submittedName>
        <fullName evidence="2">Uncharacterized protein</fullName>
    </submittedName>
</protein>
<comment type="caution">
    <text evidence="2">The sequence shown here is derived from an EMBL/GenBank/DDBJ whole genome shotgun (WGS) entry which is preliminary data.</text>
</comment>
<evidence type="ECO:0000313" key="3">
    <source>
        <dbReference type="Proteomes" id="UP001420932"/>
    </source>
</evidence>
<organism evidence="2 3">
    <name type="scientific">Stephania yunnanensis</name>
    <dbReference type="NCBI Taxonomy" id="152371"/>
    <lineage>
        <taxon>Eukaryota</taxon>
        <taxon>Viridiplantae</taxon>
        <taxon>Streptophyta</taxon>
        <taxon>Embryophyta</taxon>
        <taxon>Tracheophyta</taxon>
        <taxon>Spermatophyta</taxon>
        <taxon>Magnoliopsida</taxon>
        <taxon>Ranunculales</taxon>
        <taxon>Menispermaceae</taxon>
        <taxon>Menispermoideae</taxon>
        <taxon>Cissampelideae</taxon>
        <taxon>Stephania</taxon>
    </lineage>
</organism>
<feature type="region of interest" description="Disordered" evidence="1">
    <location>
        <begin position="1"/>
        <end position="51"/>
    </location>
</feature>
<name>A0AAP0LET9_9MAGN</name>